<dbReference type="Proteomes" id="UP000231252">
    <property type="component" value="Unassembled WGS sequence"/>
</dbReference>
<evidence type="ECO:0008006" key="5">
    <source>
        <dbReference type="Google" id="ProtNLM"/>
    </source>
</evidence>
<protein>
    <recommendedName>
        <fullName evidence="5">AAA family ATPase</fullName>
    </recommendedName>
</protein>
<comment type="caution">
    <text evidence="3">The sequence shown here is derived from an EMBL/GenBank/DDBJ whole genome shotgun (WGS) entry which is preliminary data.</text>
</comment>
<organism evidence="3 4">
    <name type="scientific">candidate division WWE3 bacterium CG08_land_8_20_14_0_20_41_10</name>
    <dbReference type="NCBI Taxonomy" id="1975085"/>
    <lineage>
        <taxon>Bacteria</taxon>
        <taxon>Katanobacteria</taxon>
    </lineage>
</organism>
<feature type="domain" description="AAA" evidence="1">
    <location>
        <begin position="46"/>
        <end position="181"/>
    </location>
</feature>
<dbReference type="InterPro" id="IPR041682">
    <property type="entry name" value="AAA_14"/>
</dbReference>
<name>A0A2H0XB41_UNCKA</name>
<evidence type="ECO:0000313" key="4">
    <source>
        <dbReference type="Proteomes" id="UP000231252"/>
    </source>
</evidence>
<dbReference type="SUPFAM" id="SSF52540">
    <property type="entry name" value="P-loop containing nucleoside triphosphate hydrolases"/>
    <property type="match status" value="1"/>
</dbReference>
<evidence type="ECO:0000313" key="3">
    <source>
        <dbReference type="EMBL" id="PIS22122.1"/>
    </source>
</evidence>
<reference evidence="4" key="1">
    <citation type="submission" date="2017-09" db="EMBL/GenBank/DDBJ databases">
        <title>Depth-based differentiation of microbial function through sediment-hosted aquifers and enrichment of novel symbionts in the deep terrestrial subsurface.</title>
        <authorList>
            <person name="Probst A.J."/>
            <person name="Ladd B."/>
            <person name="Jarett J.K."/>
            <person name="Geller-Mcgrath D.E."/>
            <person name="Sieber C.M.K."/>
            <person name="Emerson J.B."/>
            <person name="Anantharaman K."/>
            <person name="Thomas B.C."/>
            <person name="Malmstrom R."/>
            <person name="Stieglmeier M."/>
            <person name="Klingl A."/>
            <person name="Woyke T."/>
            <person name="Ryan C.M."/>
            <person name="Banfield J.F."/>
        </authorList>
    </citation>
    <scope>NUCLEOTIDE SEQUENCE [LARGE SCALE GENOMIC DNA]</scope>
</reference>
<accession>A0A2H0XB41</accession>
<dbReference type="EMBL" id="PEYU01000080">
    <property type="protein sequence ID" value="PIS22122.1"/>
    <property type="molecule type" value="Genomic_DNA"/>
</dbReference>
<gene>
    <name evidence="3" type="ORF">COT50_03670</name>
</gene>
<dbReference type="Pfam" id="PF13173">
    <property type="entry name" value="AAA_14"/>
    <property type="match status" value="1"/>
</dbReference>
<dbReference type="PANTHER" id="PTHR33295">
    <property type="entry name" value="ATPASE"/>
    <property type="match status" value="1"/>
</dbReference>
<evidence type="ECO:0000259" key="2">
    <source>
        <dbReference type="Pfam" id="PF13635"/>
    </source>
</evidence>
<proteinExistence type="predicted"/>
<dbReference type="InterPro" id="IPR027417">
    <property type="entry name" value="P-loop_NTPase"/>
</dbReference>
<dbReference type="Pfam" id="PF13635">
    <property type="entry name" value="DUF4143"/>
    <property type="match status" value="1"/>
</dbReference>
<sequence>MTNSFYLTSNQIRTLLVESAKLGGKKNIDRPEYLNWVKKQSENSFIKVLVGFRRVGKSTVLKQFYKYLVEEQNFPENNIFFVNFESDILLRLKDATNLRKLFDQYKAQVAGEGKLFIFLDEIQNVKGWEKFVRTLYETDSQRYNIYITGSNSSLLSSEFSSALSGRSVEKMVHPFSFKEYLVYKDMPIEGEMWYQKNKELVDRNLNAYLKFGGLPESVDLDQETNAEYIKSVFNKVLMDDIIKRFRVKNPALLEDVFKYAISNVNHPLNMHAVVKEVNLGLTSVTVPTIKKYLAMYQKSNAVSSVYKFDWKTKRIFNKLSKYYAVDNGLISTFAVGTKELDAMLLENLVYNQLARQETKIYYGRDEKGKEIDFVVLKPNSECKKYQVCWQLDEKNLKRELGNFDLVNKYLPDGENILVTMGGEESVEQVGDTKVRVLPLVKFLLGD</sequence>
<evidence type="ECO:0000259" key="1">
    <source>
        <dbReference type="Pfam" id="PF13173"/>
    </source>
</evidence>
<dbReference type="Gene3D" id="3.40.50.300">
    <property type="entry name" value="P-loop containing nucleotide triphosphate hydrolases"/>
    <property type="match status" value="1"/>
</dbReference>
<feature type="domain" description="DUF4143" evidence="2">
    <location>
        <begin position="239"/>
        <end position="381"/>
    </location>
</feature>
<dbReference type="PANTHER" id="PTHR33295:SF18">
    <property type="entry name" value="AAA+ ATPASE DOMAIN-CONTAINING PROTEIN"/>
    <property type="match status" value="1"/>
</dbReference>
<dbReference type="InterPro" id="IPR025420">
    <property type="entry name" value="DUF4143"/>
</dbReference>
<dbReference type="AlphaFoldDB" id="A0A2H0XB41"/>